<keyword evidence="2" id="KW-1185">Reference proteome</keyword>
<organism evidence="1 2">
    <name type="scientific">Mytilus galloprovincialis</name>
    <name type="common">Mediterranean mussel</name>
    <dbReference type="NCBI Taxonomy" id="29158"/>
    <lineage>
        <taxon>Eukaryota</taxon>
        <taxon>Metazoa</taxon>
        <taxon>Spiralia</taxon>
        <taxon>Lophotrochozoa</taxon>
        <taxon>Mollusca</taxon>
        <taxon>Bivalvia</taxon>
        <taxon>Autobranchia</taxon>
        <taxon>Pteriomorphia</taxon>
        <taxon>Mytilida</taxon>
        <taxon>Mytiloidea</taxon>
        <taxon>Mytilidae</taxon>
        <taxon>Mytilinae</taxon>
        <taxon>Mytilus</taxon>
    </lineage>
</organism>
<dbReference type="Proteomes" id="UP000596742">
    <property type="component" value="Unassembled WGS sequence"/>
</dbReference>
<proteinExistence type="predicted"/>
<sequence length="101" mass="11449">MSNGHLKEIHIASGDECGGNSINQSLVQEMIRNFGGPFIKEIEKNYPKVYFDVHREFEAAKKAFDQNSDDMSISLPTIFIEALCKAMHLESLQQILIKVHI</sequence>
<protein>
    <submittedName>
        <fullName evidence="1">Uncharacterized protein</fullName>
    </submittedName>
</protein>
<dbReference type="PANTHER" id="PTHR14187">
    <property type="entry name" value="ALPHA KINASE/ELONGATION FACTOR 2 KINASE"/>
    <property type="match status" value="1"/>
</dbReference>
<gene>
    <name evidence="1" type="ORF">MGAL_10B064787</name>
</gene>
<dbReference type="PANTHER" id="PTHR14187:SF5">
    <property type="entry name" value="HEAT SHOCK 70 KDA PROTEIN 12A"/>
    <property type="match status" value="1"/>
</dbReference>
<evidence type="ECO:0000313" key="1">
    <source>
        <dbReference type="EMBL" id="VDH94967.1"/>
    </source>
</evidence>
<accession>A0A8B6BTF6</accession>
<dbReference type="OrthoDB" id="6135436at2759"/>
<name>A0A8B6BTF6_MYTGA</name>
<comment type="caution">
    <text evidence="1">The sequence shown here is derived from an EMBL/GenBank/DDBJ whole genome shotgun (WGS) entry which is preliminary data.</text>
</comment>
<reference evidence="1" key="1">
    <citation type="submission" date="2018-11" db="EMBL/GenBank/DDBJ databases">
        <authorList>
            <person name="Alioto T."/>
            <person name="Alioto T."/>
        </authorList>
    </citation>
    <scope>NUCLEOTIDE SEQUENCE</scope>
</reference>
<evidence type="ECO:0000313" key="2">
    <source>
        <dbReference type="Proteomes" id="UP000596742"/>
    </source>
</evidence>
<dbReference type="EMBL" id="UYJE01000652">
    <property type="protein sequence ID" value="VDH94967.1"/>
    <property type="molecule type" value="Genomic_DNA"/>
</dbReference>
<dbReference type="AlphaFoldDB" id="A0A8B6BTF6"/>